<dbReference type="PRINTS" id="PR00421">
    <property type="entry name" value="THIOREDOXIN"/>
</dbReference>
<dbReference type="InterPro" id="IPR013766">
    <property type="entry name" value="Thioredoxin_domain"/>
</dbReference>
<dbReference type="PROSITE" id="PS00194">
    <property type="entry name" value="THIOREDOXIN_1"/>
    <property type="match status" value="1"/>
</dbReference>
<evidence type="ECO:0000259" key="9">
    <source>
        <dbReference type="PROSITE" id="PS51352"/>
    </source>
</evidence>
<dbReference type="GeneID" id="90531497"/>
<evidence type="ECO:0000256" key="8">
    <source>
        <dbReference type="PIRNR" id="PIRNR000077"/>
    </source>
</evidence>
<evidence type="ECO:0000313" key="11">
    <source>
        <dbReference type="Proteomes" id="UP001524473"/>
    </source>
</evidence>
<dbReference type="NCBIfam" id="TIGR01068">
    <property type="entry name" value="thioredoxin"/>
    <property type="match status" value="1"/>
</dbReference>
<dbReference type="InterPro" id="IPR017937">
    <property type="entry name" value="Thioredoxin_CS"/>
</dbReference>
<dbReference type="PIRSF" id="PIRSF000077">
    <property type="entry name" value="Thioredoxin"/>
    <property type="match status" value="1"/>
</dbReference>
<protein>
    <recommendedName>
        <fullName evidence="2 7">Thioredoxin</fullName>
    </recommendedName>
</protein>
<proteinExistence type="inferred from homology"/>
<evidence type="ECO:0000256" key="7">
    <source>
        <dbReference type="NCBIfam" id="TIGR01068"/>
    </source>
</evidence>
<keyword evidence="3" id="KW-0813">Transport</keyword>
<comment type="caution">
    <text evidence="10">The sequence shown here is derived from an EMBL/GenBank/DDBJ whole genome shotgun (WGS) entry which is preliminary data.</text>
</comment>
<dbReference type="InterPro" id="IPR005746">
    <property type="entry name" value="Thioredoxin"/>
</dbReference>
<accession>A0ABT1RZ94</accession>
<reference evidence="10 11" key="1">
    <citation type="submission" date="2022-06" db="EMBL/GenBank/DDBJ databases">
        <title>Isolation of gut microbiota from human fecal samples.</title>
        <authorList>
            <person name="Pamer E.G."/>
            <person name="Barat B."/>
            <person name="Waligurski E."/>
            <person name="Medina S."/>
            <person name="Paddock L."/>
            <person name="Mostad J."/>
        </authorList>
    </citation>
    <scope>NUCLEOTIDE SEQUENCE [LARGE SCALE GENOMIC DNA]</scope>
    <source>
        <strain evidence="10 11">DFI.9.73</strain>
    </source>
</reference>
<evidence type="ECO:0000256" key="5">
    <source>
        <dbReference type="ARBA" id="ARBA00023157"/>
    </source>
</evidence>
<keyword evidence="4" id="KW-0249">Electron transport</keyword>
<dbReference type="SUPFAM" id="SSF52833">
    <property type="entry name" value="Thioredoxin-like"/>
    <property type="match status" value="1"/>
</dbReference>
<dbReference type="PANTHER" id="PTHR45663">
    <property type="entry name" value="GEO12009P1"/>
    <property type="match status" value="1"/>
</dbReference>
<keyword evidence="11" id="KW-1185">Reference proteome</keyword>
<dbReference type="Proteomes" id="UP001524473">
    <property type="component" value="Unassembled WGS sequence"/>
</dbReference>
<dbReference type="Pfam" id="PF00085">
    <property type="entry name" value="Thioredoxin"/>
    <property type="match status" value="1"/>
</dbReference>
<sequence>MAVLKITSENFEQEVLKAAQPVVIDFWASWCGPCKMFSPIVDEFAEENEGKVKVGKVNIDDEPDLASRFGVMSIPTAILFKNGQAVQSMVGVQPKAKLEEMVR</sequence>
<feature type="domain" description="Thioredoxin" evidence="9">
    <location>
        <begin position="1"/>
        <end position="103"/>
    </location>
</feature>
<dbReference type="RefSeq" id="WP_066861360.1">
    <property type="nucleotide sequence ID" value="NZ_CABKVV010000011.1"/>
</dbReference>
<evidence type="ECO:0000256" key="1">
    <source>
        <dbReference type="ARBA" id="ARBA00008987"/>
    </source>
</evidence>
<keyword evidence="6" id="KW-0676">Redox-active center</keyword>
<dbReference type="Gene3D" id="3.40.30.10">
    <property type="entry name" value="Glutaredoxin"/>
    <property type="match status" value="1"/>
</dbReference>
<evidence type="ECO:0000313" key="10">
    <source>
        <dbReference type="EMBL" id="MCQ4840006.1"/>
    </source>
</evidence>
<dbReference type="PROSITE" id="PS51352">
    <property type="entry name" value="THIOREDOXIN_2"/>
    <property type="match status" value="1"/>
</dbReference>
<keyword evidence="5" id="KW-1015">Disulfide bond</keyword>
<dbReference type="EMBL" id="JANFZH010000017">
    <property type="protein sequence ID" value="MCQ4840006.1"/>
    <property type="molecule type" value="Genomic_DNA"/>
</dbReference>
<comment type="similarity">
    <text evidence="1 8">Belongs to the thioredoxin family.</text>
</comment>
<name>A0ABT1RZ94_9FIRM</name>
<dbReference type="CDD" id="cd02947">
    <property type="entry name" value="TRX_family"/>
    <property type="match status" value="1"/>
</dbReference>
<organism evidence="10 11">
    <name type="scientific">Neglectibacter timonensis</name>
    <dbReference type="NCBI Taxonomy" id="1776382"/>
    <lineage>
        <taxon>Bacteria</taxon>
        <taxon>Bacillati</taxon>
        <taxon>Bacillota</taxon>
        <taxon>Clostridia</taxon>
        <taxon>Eubacteriales</taxon>
        <taxon>Oscillospiraceae</taxon>
        <taxon>Neglectibacter</taxon>
    </lineage>
</organism>
<evidence type="ECO:0000256" key="6">
    <source>
        <dbReference type="ARBA" id="ARBA00023284"/>
    </source>
</evidence>
<evidence type="ECO:0000256" key="2">
    <source>
        <dbReference type="ARBA" id="ARBA00020570"/>
    </source>
</evidence>
<evidence type="ECO:0000256" key="3">
    <source>
        <dbReference type="ARBA" id="ARBA00022448"/>
    </source>
</evidence>
<dbReference type="PANTHER" id="PTHR45663:SF11">
    <property type="entry name" value="GEO12009P1"/>
    <property type="match status" value="1"/>
</dbReference>
<evidence type="ECO:0000256" key="4">
    <source>
        <dbReference type="ARBA" id="ARBA00022982"/>
    </source>
</evidence>
<dbReference type="InterPro" id="IPR036249">
    <property type="entry name" value="Thioredoxin-like_sf"/>
</dbReference>
<gene>
    <name evidence="10" type="primary">trxA</name>
    <name evidence="10" type="ORF">NE695_08765</name>
</gene>